<reference evidence="1 2" key="1">
    <citation type="journal article" date="2015" name="Int. J. Syst. Evol. Microbiol.">
        <title>Micromonospora costi sp. nov., isolated from a leaf of Costus speciosus.</title>
        <authorList>
            <person name="Thawai C."/>
        </authorList>
    </citation>
    <scope>NUCLEOTIDE SEQUENCE [LARGE SCALE GENOMIC DNA]</scope>
    <source>
        <strain evidence="1 2">CS1-12</strain>
    </source>
</reference>
<organism evidence="1 2">
    <name type="scientific">Micromonospora costi</name>
    <dbReference type="NCBI Taxonomy" id="1530042"/>
    <lineage>
        <taxon>Bacteria</taxon>
        <taxon>Bacillati</taxon>
        <taxon>Actinomycetota</taxon>
        <taxon>Actinomycetes</taxon>
        <taxon>Micromonosporales</taxon>
        <taxon>Micromonosporaceae</taxon>
        <taxon>Micromonospora</taxon>
    </lineage>
</organism>
<evidence type="ECO:0000313" key="2">
    <source>
        <dbReference type="Proteomes" id="UP000279968"/>
    </source>
</evidence>
<name>A0A3A9ZV06_9ACTN</name>
<dbReference type="InterPro" id="IPR036170">
    <property type="entry name" value="YezG-like_sf"/>
</dbReference>
<dbReference type="SUPFAM" id="SSF160424">
    <property type="entry name" value="BH3703-like"/>
    <property type="match status" value="1"/>
</dbReference>
<dbReference type="Pfam" id="PF04634">
    <property type="entry name" value="YezG-like"/>
    <property type="match status" value="1"/>
</dbReference>
<protein>
    <submittedName>
        <fullName evidence="1">DUF600 family protein</fullName>
    </submittedName>
</protein>
<dbReference type="Proteomes" id="UP000279968">
    <property type="component" value="Unassembled WGS sequence"/>
</dbReference>
<dbReference type="Gene3D" id="3.30.500.20">
    <property type="entry name" value="BH3703-like domains"/>
    <property type="match status" value="1"/>
</dbReference>
<evidence type="ECO:0000313" key="1">
    <source>
        <dbReference type="EMBL" id="RKN52049.1"/>
    </source>
</evidence>
<gene>
    <name evidence="1" type="ORF">D7193_26105</name>
</gene>
<proteinExistence type="predicted"/>
<keyword evidence="2" id="KW-1185">Reference proteome</keyword>
<dbReference type="EMBL" id="RBAN01000005">
    <property type="protein sequence ID" value="RKN52049.1"/>
    <property type="molecule type" value="Genomic_DNA"/>
</dbReference>
<sequence>MRTPTEMFDESQHDVVSTIGGILLKLMPNDAVKIIAKGDLGEESAGVSIQWRTSTGAMKHFPFDEQPFEEIIQLSDAFISLRQLMVADGHDPWHGITFAIDRDGEFDVDLAYDQPE</sequence>
<comment type="caution">
    <text evidence="1">The sequence shown here is derived from an EMBL/GenBank/DDBJ whole genome shotgun (WGS) entry which is preliminary data.</text>
</comment>
<dbReference type="AlphaFoldDB" id="A0A3A9ZV06"/>
<dbReference type="InterPro" id="IPR006728">
    <property type="entry name" value="YezG-like"/>
</dbReference>
<accession>A0A3A9ZV06</accession>